<evidence type="ECO:0000256" key="4">
    <source>
        <dbReference type="ARBA" id="ARBA00023125"/>
    </source>
</evidence>
<evidence type="ECO:0000256" key="1">
    <source>
        <dbReference type="ARBA" id="ARBA00004123"/>
    </source>
</evidence>
<evidence type="ECO:0000313" key="9">
    <source>
        <dbReference type="EMBL" id="RKO83946.1"/>
    </source>
</evidence>
<evidence type="ECO:0000256" key="6">
    <source>
        <dbReference type="ARBA" id="ARBA00023242"/>
    </source>
</evidence>
<gene>
    <name evidence="9" type="ORF">BDK51DRAFT_10294</name>
</gene>
<dbReference type="OrthoDB" id="60033at2759"/>
<protein>
    <submittedName>
        <fullName evidence="9">Dna-binding domain of heat shock transcription factor</fullName>
    </submittedName>
</protein>
<dbReference type="EMBL" id="ML000666">
    <property type="protein sequence ID" value="RKO83946.1"/>
    <property type="molecule type" value="Genomic_DNA"/>
</dbReference>
<accession>A0A4P9W1J3</accession>
<dbReference type="Proteomes" id="UP000269721">
    <property type="component" value="Unassembled WGS sequence"/>
</dbReference>
<dbReference type="InterPro" id="IPR000232">
    <property type="entry name" value="HSF_DNA-bd"/>
</dbReference>
<dbReference type="Gene3D" id="1.10.10.10">
    <property type="entry name" value="Winged helix-like DNA-binding domain superfamily/Winged helix DNA-binding domain"/>
    <property type="match status" value="1"/>
</dbReference>
<keyword evidence="9" id="KW-0346">Stress response</keyword>
<reference evidence="10" key="1">
    <citation type="journal article" date="2018" name="Nat. Microbiol.">
        <title>Leveraging single-cell genomics to expand the fungal tree of life.</title>
        <authorList>
            <person name="Ahrendt S.R."/>
            <person name="Quandt C.A."/>
            <person name="Ciobanu D."/>
            <person name="Clum A."/>
            <person name="Salamov A."/>
            <person name="Andreopoulos B."/>
            <person name="Cheng J.F."/>
            <person name="Woyke T."/>
            <person name="Pelin A."/>
            <person name="Henrissat B."/>
            <person name="Reynolds N.K."/>
            <person name="Benny G.L."/>
            <person name="Smith M.E."/>
            <person name="James T.Y."/>
            <person name="Grigoriev I.V."/>
        </authorList>
    </citation>
    <scope>NUCLEOTIDE SEQUENCE [LARGE SCALE GENOMIC DNA]</scope>
</reference>
<dbReference type="Pfam" id="PF00447">
    <property type="entry name" value="HSF_DNA-bind"/>
    <property type="match status" value="1"/>
</dbReference>
<feature type="non-terminal residue" evidence="9">
    <location>
        <position position="95"/>
    </location>
</feature>
<dbReference type="PRINTS" id="PR00056">
    <property type="entry name" value="HSFDOMAIN"/>
</dbReference>
<feature type="non-terminal residue" evidence="9">
    <location>
        <position position="1"/>
    </location>
</feature>
<dbReference type="GO" id="GO:0003700">
    <property type="term" value="F:DNA-binding transcription factor activity"/>
    <property type="evidence" value="ECO:0007669"/>
    <property type="project" value="InterPro"/>
</dbReference>
<dbReference type="FunFam" id="1.10.10.10:FF:000027">
    <property type="entry name" value="Heat shock transcription factor 1"/>
    <property type="match status" value="1"/>
</dbReference>
<organism evidence="9 10">
    <name type="scientific">Blyttiomyces helicus</name>
    <dbReference type="NCBI Taxonomy" id="388810"/>
    <lineage>
        <taxon>Eukaryota</taxon>
        <taxon>Fungi</taxon>
        <taxon>Fungi incertae sedis</taxon>
        <taxon>Chytridiomycota</taxon>
        <taxon>Chytridiomycota incertae sedis</taxon>
        <taxon>Chytridiomycetes</taxon>
        <taxon>Chytridiomycetes incertae sedis</taxon>
        <taxon>Blyttiomyces</taxon>
    </lineage>
</organism>
<keyword evidence="10" id="KW-1185">Reference proteome</keyword>
<dbReference type="PROSITE" id="PS00434">
    <property type="entry name" value="HSF_DOMAIN"/>
    <property type="match status" value="1"/>
</dbReference>
<keyword evidence="3" id="KW-0805">Transcription regulation</keyword>
<dbReference type="PANTHER" id="PTHR10015:SF427">
    <property type="entry name" value="HEAT SHOCK FACTOR PROTEIN"/>
    <property type="match status" value="1"/>
</dbReference>
<dbReference type="SUPFAM" id="SSF46785">
    <property type="entry name" value="Winged helix' DNA-binding domain"/>
    <property type="match status" value="1"/>
</dbReference>
<evidence type="ECO:0000256" key="7">
    <source>
        <dbReference type="RuleBase" id="RU004020"/>
    </source>
</evidence>
<evidence type="ECO:0000313" key="10">
    <source>
        <dbReference type="Proteomes" id="UP000269721"/>
    </source>
</evidence>
<evidence type="ECO:0000256" key="5">
    <source>
        <dbReference type="ARBA" id="ARBA00023163"/>
    </source>
</evidence>
<dbReference type="InterPro" id="IPR036390">
    <property type="entry name" value="WH_DNA-bd_sf"/>
</dbReference>
<feature type="domain" description="HSF-type DNA-binding" evidence="8">
    <location>
        <begin position="37"/>
        <end position="61"/>
    </location>
</feature>
<keyword evidence="5" id="KW-0804">Transcription</keyword>
<dbReference type="AlphaFoldDB" id="A0A4P9W1J3"/>
<keyword evidence="4 9" id="KW-0238">DNA-binding</keyword>
<comment type="subcellular location">
    <subcellularLocation>
        <location evidence="1">Nucleus</location>
    </subcellularLocation>
</comment>
<dbReference type="GO" id="GO:0043565">
    <property type="term" value="F:sequence-specific DNA binding"/>
    <property type="evidence" value="ECO:0007669"/>
    <property type="project" value="InterPro"/>
</dbReference>
<evidence type="ECO:0000256" key="3">
    <source>
        <dbReference type="ARBA" id="ARBA00023015"/>
    </source>
</evidence>
<comment type="similarity">
    <text evidence="2 7">Belongs to the HSF family.</text>
</comment>
<evidence type="ECO:0000256" key="2">
    <source>
        <dbReference type="ARBA" id="ARBA00006403"/>
    </source>
</evidence>
<sequence length="95" mass="11229">PKNRMVADPQHQHLISWNYNGMSFIVCNVTEFAATVLPKHFKHSNFSSFVRQLNMYGFHKVNKSARGNRATQVWEFSHPKFSRDRPELLDVIRRK</sequence>
<proteinExistence type="inferred from homology"/>
<keyword evidence="6" id="KW-0539">Nucleus</keyword>
<evidence type="ECO:0000259" key="8">
    <source>
        <dbReference type="PROSITE" id="PS00434"/>
    </source>
</evidence>
<dbReference type="SMART" id="SM00415">
    <property type="entry name" value="HSF"/>
    <property type="match status" value="1"/>
</dbReference>
<dbReference type="PANTHER" id="PTHR10015">
    <property type="entry name" value="HEAT SHOCK TRANSCRIPTION FACTOR"/>
    <property type="match status" value="1"/>
</dbReference>
<name>A0A4P9W1J3_9FUNG</name>
<dbReference type="InterPro" id="IPR036388">
    <property type="entry name" value="WH-like_DNA-bd_sf"/>
</dbReference>
<dbReference type="GO" id="GO:0005634">
    <property type="term" value="C:nucleus"/>
    <property type="evidence" value="ECO:0007669"/>
    <property type="project" value="UniProtKB-SubCell"/>
</dbReference>